<protein>
    <recommendedName>
        <fullName evidence="9">Major facilitator superfamily (MFS) profile domain-containing protein</fullName>
    </recommendedName>
</protein>
<dbReference type="EMBL" id="JAQIZZ010000005">
    <property type="protein sequence ID" value="KAJ5540894.1"/>
    <property type="molecule type" value="Genomic_DNA"/>
</dbReference>
<evidence type="ECO:0000313" key="10">
    <source>
        <dbReference type="EMBL" id="KAJ5540894.1"/>
    </source>
</evidence>
<comment type="caution">
    <text evidence="10">The sequence shown here is derived from an EMBL/GenBank/DDBJ whole genome shotgun (WGS) entry which is preliminary data.</text>
</comment>
<feature type="transmembrane region" description="Helical" evidence="8">
    <location>
        <begin position="408"/>
        <end position="429"/>
    </location>
</feature>
<dbReference type="PANTHER" id="PTHR48022:SF68">
    <property type="entry name" value="MAJOR FACILITATOR SUPERFAMILY (MFS) PROFILE DOMAIN-CONTAINING PROTEIN-RELATED"/>
    <property type="match status" value="1"/>
</dbReference>
<dbReference type="PROSITE" id="PS00216">
    <property type="entry name" value="SUGAR_TRANSPORT_1"/>
    <property type="match status" value="1"/>
</dbReference>
<dbReference type="NCBIfam" id="TIGR00879">
    <property type="entry name" value="SP"/>
    <property type="match status" value="1"/>
</dbReference>
<dbReference type="InterPro" id="IPR036259">
    <property type="entry name" value="MFS_trans_sf"/>
</dbReference>
<dbReference type="PRINTS" id="PR00171">
    <property type="entry name" value="SUGRTRNSPORT"/>
</dbReference>
<dbReference type="InterPro" id="IPR020846">
    <property type="entry name" value="MFS_dom"/>
</dbReference>
<feature type="transmembrane region" description="Helical" evidence="8">
    <location>
        <begin position="12"/>
        <end position="29"/>
    </location>
</feature>
<dbReference type="GO" id="GO:0016020">
    <property type="term" value="C:membrane"/>
    <property type="evidence" value="ECO:0007669"/>
    <property type="project" value="UniProtKB-SubCell"/>
</dbReference>
<dbReference type="InterPro" id="IPR005828">
    <property type="entry name" value="MFS_sugar_transport-like"/>
</dbReference>
<proteinExistence type="inferred from homology"/>
<reference evidence="10 11" key="1">
    <citation type="journal article" date="2023" name="IMA Fungus">
        <title>Comparative genomic study of the Penicillium genus elucidates a diverse pangenome and 15 lateral gene transfer events.</title>
        <authorList>
            <person name="Petersen C."/>
            <person name="Sorensen T."/>
            <person name="Nielsen M.R."/>
            <person name="Sondergaard T.E."/>
            <person name="Sorensen J.L."/>
            <person name="Fitzpatrick D.A."/>
            <person name="Frisvad J.C."/>
            <person name="Nielsen K.L."/>
        </authorList>
    </citation>
    <scope>NUCLEOTIDE SEQUENCE [LARGE SCALE GENOMIC DNA]</scope>
    <source>
        <strain evidence="10 11">IBT 35679</strain>
    </source>
</reference>
<evidence type="ECO:0000256" key="1">
    <source>
        <dbReference type="ARBA" id="ARBA00004141"/>
    </source>
</evidence>
<keyword evidence="4 8" id="KW-0812">Transmembrane</keyword>
<feature type="transmembrane region" description="Helical" evidence="8">
    <location>
        <begin position="97"/>
        <end position="115"/>
    </location>
</feature>
<feature type="transmembrane region" description="Helical" evidence="8">
    <location>
        <begin position="276"/>
        <end position="295"/>
    </location>
</feature>
<feature type="transmembrane region" description="Helical" evidence="8">
    <location>
        <begin position="441"/>
        <end position="458"/>
    </location>
</feature>
<keyword evidence="5 8" id="KW-1133">Transmembrane helix</keyword>
<dbReference type="Gene3D" id="1.20.1250.20">
    <property type="entry name" value="MFS general substrate transporter like domains"/>
    <property type="match status" value="1"/>
</dbReference>
<feature type="transmembrane region" description="Helical" evidence="8">
    <location>
        <begin position="315"/>
        <end position="335"/>
    </location>
</feature>
<dbReference type="InterPro" id="IPR003663">
    <property type="entry name" value="Sugar/inositol_transpt"/>
</dbReference>
<dbReference type="PROSITE" id="PS50850">
    <property type="entry name" value="MFS"/>
    <property type="match status" value="1"/>
</dbReference>
<accession>A0AAD6CVE7</accession>
<evidence type="ECO:0000256" key="7">
    <source>
        <dbReference type="RuleBase" id="RU003346"/>
    </source>
</evidence>
<evidence type="ECO:0000256" key="3">
    <source>
        <dbReference type="ARBA" id="ARBA00022448"/>
    </source>
</evidence>
<organism evidence="10 11">
    <name type="scientific">Penicillium frequentans</name>
    <dbReference type="NCBI Taxonomy" id="3151616"/>
    <lineage>
        <taxon>Eukaryota</taxon>
        <taxon>Fungi</taxon>
        <taxon>Dikarya</taxon>
        <taxon>Ascomycota</taxon>
        <taxon>Pezizomycotina</taxon>
        <taxon>Eurotiomycetes</taxon>
        <taxon>Eurotiomycetidae</taxon>
        <taxon>Eurotiales</taxon>
        <taxon>Aspergillaceae</taxon>
        <taxon>Penicillium</taxon>
    </lineage>
</organism>
<keyword evidence="11" id="KW-1185">Reference proteome</keyword>
<feature type="transmembrane region" description="Helical" evidence="8">
    <location>
        <begin position="65"/>
        <end position="85"/>
    </location>
</feature>
<dbReference type="PANTHER" id="PTHR48022">
    <property type="entry name" value="PLASTIDIC GLUCOSE TRANSPORTER 4"/>
    <property type="match status" value="1"/>
</dbReference>
<dbReference type="InterPro" id="IPR050360">
    <property type="entry name" value="MFS_Sugar_Transporters"/>
</dbReference>
<feature type="transmembrane region" description="Helical" evidence="8">
    <location>
        <begin position="121"/>
        <end position="142"/>
    </location>
</feature>
<evidence type="ECO:0000259" key="9">
    <source>
        <dbReference type="PROSITE" id="PS50850"/>
    </source>
</evidence>
<evidence type="ECO:0000313" key="11">
    <source>
        <dbReference type="Proteomes" id="UP001220324"/>
    </source>
</evidence>
<comment type="similarity">
    <text evidence="2 7">Belongs to the major facilitator superfamily. Sugar transporter (TC 2.A.1.1) family.</text>
</comment>
<gene>
    <name evidence="10" type="ORF">N7494_005970</name>
</gene>
<name>A0AAD6CVE7_9EURO</name>
<evidence type="ECO:0000256" key="2">
    <source>
        <dbReference type="ARBA" id="ARBA00010992"/>
    </source>
</evidence>
<feature type="transmembrane region" description="Helical" evidence="8">
    <location>
        <begin position="375"/>
        <end position="396"/>
    </location>
</feature>
<dbReference type="InterPro" id="IPR005829">
    <property type="entry name" value="Sugar_transporter_CS"/>
</dbReference>
<dbReference type="PROSITE" id="PS00217">
    <property type="entry name" value="SUGAR_TRANSPORT_2"/>
    <property type="match status" value="1"/>
</dbReference>
<feature type="transmembrane region" description="Helical" evidence="8">
    <location>
        <begin position="185"/>
        <end position="206"/>
    </location>
</feature>
<dbReference type="SUPFAM" id="SSF103473">
    <property type="entry name" value="MFS general substrate transporter"/>
    <property type="match status" value="1"/>
</dbReference>
<comment type="subcellular location">
    <subcellularLocation>
        <location evidence="1">Membrane</location>
        <topology evidence="1">Multi-pass membrane protein</topology>
    </subcellularLocation>
</comment>
<keyword evidence="6 8" id="KW-0472">Membrane</keyword>
<feature type="transmembrane region" description="Helical" evidence="8">
    <location>
        <begin position="154"/>
        <end position="179"/>
    </location>
</feature>
<feature type="transmembrane region" description="Helical" evidence="8">
    <location>
        <begin position="342"/>
        <end position="363"/>
    </location>
</feature>
<dbReference type="Proteomes" id="UP001220324">
    <property type="component" value="Unassembled WGS sequence"/>
</dbReference>
<feature type="domain" description="Major facilitator superfamily (MFS) profile" evidence="9">
    <location>
        <begin position="15"/>
        <end position="462"/>
    </location>
</feature>
<dbReference type="GO" id="GO:0005351">
    <property type="term" value="F:carbohydrate:proton symporter activity"/>
    <property type="evidence" value="ECO:0007669"/>
    <property type="project" value="TreeGrafter"/>
</dbReference>
<keyword evidence="3 7" id="KW-0813">Transport</keyword>
<evidence type="ECO:0000256" key="8">
    <source>
        <dbReference type="SAM" id="Phobius"/>
    </source>
</evidence>
<evidence type="ECO:0000256" key="5">
    <source>
        <dbReference type="ARBA" id="ARBA00022989"/>
    </source>
</evidence>
<evidence type="ECO:0000256" key="4">
    <source>
        <dbReference type="ARBA" id="ARBA00022692"/>
    </source>
</evidence>
<dbReference type="AlphaFoldDB" id="A0AAD6CVE7"/>
<sequence>MGIRNVQGEGLQRMIAVLGAVAFLIQGYNQSVMNGFTTLPSFLAAIPQVDTVNTTGAQASHNSTILGLVVAIFELGSAIGALSCLAIGDRLGRPKTMLVAGFICIIGVVIQASTYSLAQILVGRIVTGVGIGLYTGTVPMYVSESSSATKRGQLVLVEGVFALSGLAIASWVNFGMFYTTGSVSWRFPIALQLVFIIIIVSLTPWLPESPRYLVKKGRIEEATAIMARLLGLSDDDTQVSNEIAVIQAALARDVGHREKHSANPFSMNENRHLHRLLIAASGTMITQMTGINVIAGYSTSIFEETLGYSGSDARIFSACLQMALALGALTAIFLVDRVGRRPMMMFSTGSMVIAQAAVAGLTSDLTNPATGKAAVFFYFFAMYFLPIGMFIMPFMYGSEIAPLSIRHILAAATAVSSWLFNFMVAEVTPVARENIGWKYDIVYAATSAAGCVLIYLFYPETRGRSLEEIDEIFRQSKSIWDPVRVAKELPVGFDVLEIIDPSAKEASSRTEVA</sequence>
<dbReference type="Pfam" id="PF00083">
    <property type="entry name" value="Sugar_tr"/>
    <property type="match status" value="1"/>
</dbReference>
<evidence type="ECO:0000256" key="6">
    <source>
        <dbReference type="ARBA" id="ARBA00023136"/>
    </source>
</evidence>